<gene>
    <name evidence="3" type="ORF">B0H16DRAFT_1692335</name>
</gene>
<organism evidence="3 4">
    <name type="scientific">Mycena metata</name>
    <dbReference type="NCBI Taxonomy" id="1033252"/>
    <lineage>
        <taxon>Eukaryota</taxon>
        <taxon>Fungi</taxon>
        <taxon>Dikarya</taxon>
        <taxon>Basidiomycota</taxon>
        <taxon>Agaricomycotina</taxon>
        <taxon>Agaricomycetes</taxon>
        <taxon>Agaricomycetidae</taxon>
        <taxon>Agaricales</taxon>
        <taxon>Marasmiineae</taxon>
        <taxon>Mycenaceae</taxon>
        <taxon>Mycena</taxon>
    </lineage>
</organism>
<dbReference type="AlphaFoldDB" id="A0AAD7N6T4"/>
<keyword evidence="2" id="KW-1133">Transmembrane helix</keyword>
<keyword evidence="2" id="KW-0812">Transmembrane</keyword>
<evidence type="ECO:0008006" key="5">
    <source>
        <dbReference type="Google" id="ProtNLM"/>
    </source>
</evidence>
<comment type="caution">
    <text evidence="3">The sequence shown here is derived from an EMBL/GenBank/DDBJ whole genome shotgun (WGS) entry which is preliminary data.</text>
</comment>
<feature type="transmembrane region" description="Helical" evidence="2">
    <location>
        <begin position="28"/>
        <end position="49"/>
    </location>
</feature>
<sequence length="532" mass="58317">MWSFKGVLKQLTSYRLGYTPTHPYPWKWATPAILVVFLLISVFLGLVNIPLSAYDIVQESTYRPNDTLRPLLLSNMLPGILRTSAPTFAPHILTVGEPLVVNNSVFNYTIAGAFDGNSSPVSSFSYSNNPFSEGCDISAMTINLEFVNLTGSTDINFEWSVDVACRIPLLFQLSSTTSRFLVGNLPREVLNGLVIDLREVFTFWPPQVRPFSQLSVSTVPCCDCGDGPSGSPTSLQPTELPCSAQPSRLNVTDVSVNGESVAWVPVPLTSMFGSIANGIVSQFFTGISPSGFNEIFQNIFQAIYHLARLELGIITENQIFNSPTMFNDTISDLYFPLPGLPPDLIPVANDLRISTSNETLMAQWAEVVHFFNTTDRVPVVEYLRSIPRLKPLGSAVTAVFTSTFAMVSVLWTVFSIIAGAIAARSVQTDINDRHSVETSHSEMELALRRIQIALKKRGLLEDDELEPVFPSTATSTAAELVTSYGGGASETFKVEYEELSFELPRRPKLLPCRNPAKSRHGIGAASAVGTRR</sequence>
<feature type="transmembrane region" description="Helical" evidence="2">
    <location>
        <begin position="392"/>
        <end position="423"/>
    </location>
</feature>
<dbReference type="Proteomes" id="UP001215598">
    <property type="component" value="Unassembled WGS sequence"/>
</dbReference>
<keyword evidence="2" id="KW-0472">Membrane</keyword>
<feature type="region of interest" description="Disordered" evidence="1">
    <location>
        <begin position="512"/>
        <end position="532"/>
    </location>
</feature>
<keyword evidence="4" id="KW-1185">Reference proteome</keyword>
<evidence type="ECO:0000313" key="3">
    <source>
        <dbReference type="EMBL" id="KAJ7747809.1"/>
    </source>
</evidence>
<evidence type="ECO:0000256" key="1">
    <source>
        <dbReference type="SAM" id="MobiDB-lite"/>
    </source>
</evidence>
<evidence type="ECO:0000256" key="2">
    <source>
        <dbReference type="SAM" id="Phobius"/>
    </source>
</evidence>
<protein>
    <recommendedName>
        <fullName evidence="5">Transmembrane protein</fullName>
    </recommendedName>
</protein>
<name>A0AAD7N6T4_9AGAR</name>
<proteinExistence type="predicted"/>
<dbReference type="EMBL" id="JARKIB010000075">
    <property type="protein sequence ID" value="KAJ7747809.1"/>
    <property type="molecule type" value="Genomic_DNA"/>
</dbReference>
<reference evidence="3" key="1">
    <citation type="submission" date="2023-03" db="EMBL/GenBank/DDBJ databases">
        <title>Massive genome expansion in bonnet fungi (Mycena s.s.) driven by repeated elements and novel gene families across ecological guilds.</title>
        <authorList>
            <consortium name="Lawrence Berkeley National Laboratory"/>
            <person name="Harder C.B."/>
            <person name="Miyauchi S."/>
            <person name="Viragh M."/>
            <person name="Kuo A."/>
            <person name="Thoen E."/>
            <person name="Andreopoulos B."/>
            <person name="Lu D."/>
            <person name="Skrede I."/>
            <person name="Drula E."/>
            <person name="Henrissat B."/>
            <person name="Morin E."/>
            <person name="Kohler A."/>
            <person name="Barry K."/>
            <person name="LaButti K."/>
            <person name="Morin E."/>
            <person name="Salamov A."/>
            <person name="Lipzen A."/>
            <person name="Mereny Z."/>
            <person name="Hegedus B."/>
            <person name="Baldrian P."/>
            <person name="Stursova M."/>
            <person name="Weitz H."/>
            <person name="Taylor A."/>
            <person name="Grigoriev I.V."/>
            <person name="Nagy L.G."/>
            <person name="Martin F."/>
            <person name="Kauserud H."/>
        </authorList>
    </citation>
    <scope>NUCLEOTIDE SEQUENCE</scope>
    <source>
        <strain evidence="3">CBHHK182m</strain>
    </source>
</reference>
<accession>A0AAD7N6T4</accession>
<evidence type="ECO:0000313" key="4">
    <source>
        <dbReference type="Proteomes" id="UP001215598"/>
    </source>
</evidence>